<reference evidence="2" key="2">
    <citation type="submission" date="2023-07" db="EMBL/GenBank/DDBJ databases">
        <authorList>
            <person name="Shen H."/>
        </authorList>
    </citation>
    <scope>NUCLEOTIDE SEQUENCE</scope>
    <source>
        <strain evidence="2">TNR-22</strain>
    </source>
</reference>
<keyword evidence="4" id="KW-1185">Reference proteome</keyword>
<evidence type="ECO:0000313" key="4">
    <source>
        <dbReference type="Proteomes" id="UP001174932"/>
    </source>
</evidence>
<sequence length="179" mass="19341">MNRTLLFACLLLAPLPVRAADVECHTGEIFSVAVETYDDEAGARFAVSATSREPKDKTCRFDPSQAEFIIGEKGDPLWFGALKDRFLVLTRSTGPQGDLVVHDLAARKKVLDVPADEFEIDGQSLIFWQRGEAASADNCPTFTQNEANGMGSVLATGMVLDLASGKIAETGETRCQATQ</sequence>
<dbReference type="EMBL" id="JAUOZU010000006">
    <property type="protein sequence ID" value="MDO6963843.1"/>
    <property type="molecule type" value="Genomic_DNA"/>
</dbReference>
<evidence type="ECO:0000256" key="1">
    <source>
        <dbReference type="SAM" id="SignalP"/>
    </source>
</evidence>
<comment type="caution">
    <text evidence="2">The sequence shown here is derived from an EMBL/GenBank/DDBJ whole genome shotgun (WGS) entry which is preliminary data.</text>
</comment>
<keyword evidence="1" id="KW-0732">Signal</keyword>
<protein>
    <submittedName>
        <fullName evidence="2">Uncharacterized protein</fullName>
    </submittedName>
</protein>
<evidence type="ECO:0000313" key="2">
    <source>
        <dbReference type="EMBL" id="MDO6963843.1"/>
    </source>
</evidence>
<accession>A0ABT8YJM5</accession>
<dbReference type="Proteomes" id="UP001174932">
    <property type="component" value="Unassembled WGS sequence"/>
</dbReference>
<evidence type="ECO:0000313" key="3">
    <source>
        <dbReference type="EMBL" id="MDO6963844.1"/>
    </source>
</evidence>
<proteinExistence type="predicted"/>
<dbReference type="RefSeq" id="WP_304375752.1">
    <property type="nucleotide sequence ID" value="NZ_JAUOZU010000006.1"/>
</dbReference>
<organism evidence="2 4">
    <name type="scientific">Rhizobium alvei</name>
    <dbReference type="NCBI Taxonomy" id="1132659"/>
    <lineage>
        <taxon>Bacteria</taxon>
        <taxon>Pseudomonadati</taxon>
        <taxon>Pseudomonadota</taxon>
        <taxon>Alphaproteobacteria</taxon>
        <taxon>Hyphomicrobiales</taxon>
        <taxon>Rhizobiaceae</taxon>
        <taxon>Rhizobium/Agrobacterium group</taxon>
        <taxon>Rhizobium</taxon>
    </lineage>
</organism>
<gene>
    <name evidence="2" type="ORF">Q4481_07725</name>
    <name evidence="3" type="ORF">Q4481_07730</name>
</gene>
<feature type="signal peptide" evidence="1">
    <location>
        <begin position="1"/>
        <end position="19"/>
    </location>
</feature>
<reference evidence="2" key="1">
    <citation type="journal article" date="2015" name="Int. J. Syst. Evol. Microbiol.">
        <title>Rhizobium alvei sp. nov., isolated from a freshwater river.</title>
        <authorList>
            <person name="Sheu S.Y."/>
            <person name="Huang H.W."/>
            <person name="Young C.C."/>
            <person name="Chen W.M."/>
        </authorList>
    </citation>
    <scope>NUCLEOTIDE SEQUENCE</scope>
    <source>
        <strain evidence="2">TNR-22</strain>
    </source>
</reference>
<dbReference type="EMBL" id="JAUOZU010000006">
    <property type="protein sequence ID" value="MDO6963844.1"/>
    <property type="molecule type" value="Genomic_DNA"/>
</dbReference>
<name>A0ABT8YJM5_9HYPH</name>
<feature type="chain" id="PRO_5045032584" evidence="1">
    <location>
        <begin position="20"/>
        <end position="179"/>
    </location>
</feature>